<name>A0AAC9I7P5_9FLAO</name>
<dbReference type="PANTHER" id="PTHR30231">
    <property type="entry name" value="DNA POLYMERASE III SUBUNIT EPSILON"/>
    <property type="match status" value="1"/>
</dbReference>
<keyword evidence="2" id="KW-0269">Exonuclease</keyword>
<evidence type="ECO:0000259" key="1">
    <source>
        <dbReference type="SMART" id="SM00479"/>
    </source>
</evidence>
<dbReference type="Gene3D" id="3.30.420.10">
    <property type="entry name" value="Ribonuclease H-like superfamily/Ribonuclease H"/>
    <property type="match status" value="1"/>
</dbReference>
<protein>
    <submittedName>
        <fullName evidence="2">Exonuclease</fullName>
    </submittedName>
</protein>
<dbReference type="KEGG" id="fgl:EM308_13735"/>
<gene>
    <name evidence="2" type="ORF">EM308_13735</name>
</gene>
<organism evidence="2 3">
    <name type="scientific">Flavobacterium gilvum</name>
    <dbReference type="NCBI Taxonomy" id="1492737"/>
    <lineage>
        <taxon>Bacteria</taxon>
        <taxon>Pseudomonadati</taxon>
        <taxon>Bacteroidota</taxon>
        <taxon>Flavobacteriia</taxon>
        <taxon>Flavobacteriales</taxon>
        <taxon>Flavobacteriaceae</taxon>
        <taxon>Flavobacterium</taxon>
    </lineage>
</organism>
<dbReference type="SMART" id="SM00479">
    <property type="entry name" value="EXOIII"/>
    <property type="match status" value="1"/>
</dbReference>
<dbReference type="Proteomes" id="UP000175968">
    <property type="component" value="Chromosome"/>
</dbReference>
<dbReference type="EMBL" id="CP017479">
    <property type="protein sequence ID" value="AOW11400.1"/>
    <property type="molecule type" value="Genomic_DNA"/>
</dbReference>
<keyword evidence="2" id="KW-0540">Nuclease</keyword>
<dbReference type="SUPFAM" id="SSF53098">
    <property type="entry name" value="Ribonuclease H-like"/>
    <property type="match status" value="1"/>
</dbReference>
<keyword evidence="2" id="KW-0378">Hydrolase</keyword>
<dbReference type="GO" id="GO:0006259">
    <property type="term" value="P:DNA metabolic process"/>
    <property type="evidence" value="ECO:0007669"/>
    <property type="project" value="UniProtKB-ARBA"/>
</dbReference>
<dbReference type="InterPro" id="IPR013520">
    <property type="entry name" value="Ribonucl_H"/>
</dbReference>
<keyword evidence="3" id="KW-1185">Reference proteome</keyword>
<proteinExistence type="predicted"/>
<dbReference type="GO" id="GO:0005829">
    <property type="term" value="C:cytosol"/>
    <property type="evidence" value="ECO:0007669"/>
    <property type="project" value="TreeGrafter"/>
</dbReference>
<dbReference type="PANTHER" id="PTHR30231:SF42">
    <property type="entry name" value="EXONUCLEASE"/>
    <property type="match status" value="1"/>
</dbReference>
<dbReference type="GO" id="GO:0003676">
    <property type="term" value="F:nucleic acid binding"/>
    <property type="evidence" value="ECO:0007669"/>
    <property type="project" value="InterPro"/>
</dbReference>
<dbReference type="InterPro" id="IPR036397">
    <property type="entry name" value="RNaseH_sf"/>
</dbReference>
<evidence type="ECO:0000313" key="3">
    <source>
        <dbReference type="Proteomes" id="UP000175968"/>
    </source>
</evidence>
<dbReference type="GO" id="GO:0008408">
    <property type="term" value="F:3'-5' exonuclease activity"/>
    <property type="evidence" value="ECO:0007669"/>
    <property type="project" value="TreeGrafter"/>
</dbReference>
<dbReference type="CDD" id="cd06130">
    <property type="entry name" value="DNA_pol_III_epsilon_like"/>
    <property type="match status" value="1"/>
</dbReference>
<dbReference type="InterPro" id="IPR012337">
    <property type="entry name" value="RNaseH-like_sf"/>
</dbReference>
<feature type="domain" description="Exonuclease" evidence="1">
    <location>
        <begin position="4"/>
        <end position="161"/>
    </location>
</feature>
<dbReference type="Pfam" id="PF00929">
    <property type="entry name" value="RNase_T"/>
    <property type="match status" value="1"/>
</dbReference>
<sequence>MTNTFTAIDFETATGYRNSICQIGLVRIENGIIVKEANILVQPPDNYYWSRFTDIHGISSNNTANAPAFDQVWYQIVPYIENQNVVAHNGFGFDFPVLDKTLNHYNLPIPDYNKFCTYKIYRSNLANLCREHNISLNHHNALSDARACGELFFRYLKKLKII</sequence>
<accession>A0AAC9I7P5</accession>
<dbReference type="RefSeq" id="WP_035632985.1">
    <property type="nucleotide sequence ID" value="NZ_CP017479.1"/>
</dbReference>
<reference evidence="2 3" key="1">
    <citation type="submission" date="2016-10" db="EMBL/GenBank/DDBJ databases">
        <title>Flavobacterium gilvum sp. nov., isolated from stream water.</title>
        <authorList>
            <person name="Shin S.-K."/>
            <person name="Cho Y.-J."/>
            <person name="Yi H."/>
        </authorList>
    </citation>
    <scope>NUCLEOTIDE SEQUENCE [LARGE SCALE GENOMIC DNA]</scope>
    <source>
        <strain evidence="2 3">EM1308</strain>
    </source>
</reference>
<evidence type="ECO:0000313" key="2">
    <source>
        <dbReference type="EMBL" id="AOW11400.1"/>
    </source>
</evidence>
<dbReference type="AlphaFoldDB" id="A0AAC9I7P5"/>